<keyword evidence="3" id="KW-1185">Reference proteome</keyword>
<feature type="compositionally biased region" description="Acidic residues" evidence="1">
    <location>
        <begin position="53"/>
        <end position="78"/>
    </location>
</feature>
<comment type="caution">
    <text evidence="2">The sequence shown here is derived from an EMBL/GenBank/DDBJ whole genome shotgun (WGS) entry which is preliminary data.</text>
</comment>
<feature type="compositionally biased region" description="Basic and acidic residues" evidence="1">
    <location>
        <begin position="36"/>
        <end position="52"/>
    </location>
</feature>
<dbReference type="Proteomes" id="UP000589351">
    <property type="component" value="Unassembled WGS sequence"/>
</dbReference>
<evidence type="ECO:0000313" key="3">
    <source>
        <dbReference type="Proteomes" id="UP000589351"/>
    </source>
</evidence>
<dbReference type="RefSeq" id="WP_183369072.1">
    <property type="nucleotide sequence ID" value="NZ_CAJEWD010000003.1"/>
</dbReference>
<sequence>MRLLLLILSVVTIAACSNQDTSEQKEDTNAENVETEADKAEEGDSKADSKEDSTEEAESEVTDNVSNEDEETAEEENEAVEEINLLEDSEIVEGFWINYSGVDDARAHMSRTDFIDYDPTEDYTLTGAAYISYFYGDSFIKTNKYGHDGPYLIEKVDAADSIVVSMPKTDQEAVELLTGAVDEASSDEVENTTPDDLVGRGKPDTDNIKGTILFGQDFLSGDDVTEGQRIDNKGNFIDAENYRITEALEYKPSSEYVVTSPVTISFYRNTQFFETVEITEAPAYLPKVDGANYINISFDEQYTFDLNIIEVE</sequence>
<evidence type="ECO:0000256" key="1">
    <source>
        <dbReference type="SAM" id="MobiDB-lite"/>
    </source>
</evidence>
<evidence type="ECO:0008006" key="4">
    <source>
        <dbReference type="Google" id="ProtNLM"/>
    </source>
</evidence>
<accession>A0A6V7R071</accession>
<feature type="region of interest" description="Disordered" evidence="1">
    <location>
        <begin position="19"/>
        <end position="78"/>
    </location>
</feature>
<dbReference type="PROSITE" id="PS51257">
    <property type="entry name" value="PROKAR_LIPOPROTEIN"/>
    <property type="match status" value="1"/>
</dbReference>
<dbReference type="AlphaFoldDB" id="A0A6V7R071"/>
<name>A0A6V7R071_9STAP</name>
<protein>
    <recommendedName>
        <fullName evidence="4">Lipoprotein</fullName>
    </recommendedName>
</protein>
<organism evidence="2 3">
    <name type="scientific">Jeotgalicoccus meleagridis</name>
    <dbReference type="NCBI Taxonomy" id="2759181"/>
    <lineage>
        <taxon>Bacteria</taxon>
        <taxon>Bacillati</taxon>
        <taxon>Bacillota</taxon>
        <taxon>Bacilli</taxon>
        <taxon>Bacillales</taxon>
        <taxon>Staphylococcaceae</taxon>
        <taxon>Jeotgalicoccus</taxon>
    </lineage>
</organism>
<proteinExistence type="predicted"/>
<gene>
    <name evidence="2" type="ORF">JEODO184_00037</name>
</gene>
<evidence type="ECO:0000313" key="2">
    <source>
        <dbReference type="EMBL" id="CAD2070717.1"/>
    </source>
</evidence>
<dbReference type="EMBL" id="CAJEWD010000003">
    <property type="protein sequence ID" value="CAD2070717.1"/>
    <property type="molecule type" value="Genomic_DNA"/>
</dbReference>
<reference evidence="2 3" key="1">
    <citation type="submission" date="2020-07" db="EMBL/GenBank/DDBJ databases">
        <authorList>
            <person name="Criscuolo A."/>
        </authorList>
    </citation>
    <scope>NUCLEOTIDE SEQUENCE [LARGE SCALE GENOMIC DNA]</scope>
    <source>
        <strain evidence="2">CIP111649</strain>
    </source>
</reference>